<feature type="region of interest" description="Disordered" evidence="1">
    <location>
        <begin position="75"/>
        <end position="115"/>
    </location>
</feature>
<organism evidence="3 4">
    <name type="scientific">Aspergillus taichungensis</name>
    <dbReference type="NCBI Taxonomy" id="482145"/>
    <lineage>
        <taxon>Eukaryota</taxon>
        <taxon>Fungi</taxon>
        <taxon>Dikarya</taxon>
        <taxon>Ascomycota</taxon>
        <taxon>Pezizomycotina</taxon>
        <taxon>Eurotiomycetes</taxon>
        <taxon>Eurotiomycetidae</taxon>
        <taxon>Eurotiales</taxon>
        <taxon>Aspergillaceae</taxon>
        <taxon>Aspergillus</taxon>
        <taxon>Aspergillus subgen. Circumdati</taxon>
    </lineage>
</organism>
<evidence type="ECO:0000313" key="4">
    <source>
        <dbReference type="Proteomes" id="UP000235023"/>
    </source>
</evidence>
<evidence type="ECO:0000313" key="3">
    <source>
        <dbReference type="EMBL" id="PLN78190.1"/>
    </source>
</evidence>
<feature type="compositionally biased region" description="Low complexity" evidence="1">
    <location>
        <begin position="85"/>
        <end position="114"/>
    </location>
</feature>
<evidence type="ECO:0000256" key="2">
    <source>
        <dbReference type="SAM" id="SignalP"/>
    </source>
</evidence>
<keyword evidence="4" id="KW-1185">Reference proteome</keyword>
<feature type="chain" id="PRO_5014455931" evidence="2">
    <location>
        <begin position="22"/>
        <end position="178"/>
    </location>
</feature>
<gene>
    <name evidence="3" type="ORF">BDW42DRAFT_175369</name>
</gene>
<feature type="signal peptide" evidence="2">
    <location>
        <begin position="1"/>
        <end position="21"/>
    </location>
</feature>
<reference evidence="4" key="1">
    <citation type="submission" date="2017-12" db="EMBL/GenBank/DDBJ databases">
        <authorList>
            <consortium name="DOE Joint Genome Institute"/>
            <person name="Mondo S.J."/>
            <person name="Kjaerbolling I."/>
            <person name="Vesth T.C."/>
            <person name="Frisvad J.C."/>
            <person name="Nybo J.L."/>
            <person name="Theobald S."/>
            <person name="Kuo A."/>
            <person name="Bowyer P."/>
            <person name="Matsuda Y."/>
            <person name="Lyhne E.K."/>
            <person name="Kogle M.E."/>
            <person name="Clum A."/>
            <person name="Lipzen A."/>
            <person name="Salamov A."/>
            <person name="Ngan C.Y."/>
            <person name="Daum C."/>
            <person name="Chiniquy J."/>
            <person name="Barry K."/>
            <person name="LaButti K."/>
            <person name="Haridas S."/>
            <person name="Simmons B.A."/>
            <person name="Magnuson J.K."/>
            <person name="Mortensen U.H."/>
            <person name="Larsen T.O."/>
            <person name="Grigoriev I.V."/>
            <person name="Baker S.E."/>
            <person name="Andersen M.R."/>
            <person name="Nordberg H.P."/>
            <person name="Cantor M.N."/>
            <person name="Hua S.X."/>
        </authorList>
    </citation>
    <scope>NUCLEOTIDE SEQUENCE [LARGE SCALE GENOMIC DNA]</scope>
    <source>
        <strain evidence="4">IBT 19404</strain>
    </source>
</reference>
<dbReference type="EMBL" id="KZ559581">
    <property type="protein sequence ID" value="PLN78190.1"/>
    <property type="molecule type" value="Genomic_DNA"/>
</dbReference>
<accession>A0A2J5HM31</accession>
<proteinExistence type="predicted"/>
<sequence>MKLSMKLSFLTIVAIVAPVMALPGDIHHRYRFFEIPPSIPIPASLPPASTGAGLVRHGNQTNYYQRVPFNATIPRPLPMGTALGTATPSPSRPPTTASRTSSSMGGPSSTTCPSRVAALRPIVTGDLAAARKRWALRRGHPESACPGMNPDDISLDLSFDRNEQTAAGFPIGVGARAI</sequence>
<protein>
    <submittedName>
        <fullName evidence="3">Uncharacterized protein</fullName>
    </submittedName>
</protein>
<dbReference type="OrthoDB" id="4508326at2759"/>
<dbReference type="AlphaFoldDB" id="A0A2J5HM31"/>
<evidence type="ECO:0000256" key="1">
    <source>
        <dbReference type="SAM" id="MobiDB-lite"/>
    </source>
</evidence>
<keyword evidence="2" id="KW-0732">Signal</keyword>
<name>A0A2J5HM31_9EURO</name>
<dbReference type="Proteomes" id="UP000235023">
    <property type="component" value="Unassembled WGS sequence"/>
</dbReference>